<dbReference type="PANTHER" id="PTHR43628">
    <property type="entry name" value="ACTIVATOR OF C KINASE PROTEIN 1-RELATED"/>
    <property type="match status" value="1"/>
</dbReference>
<protein>
    <recommendedName>
        <fullName evidence="2">Protein kinase domain-containing protein</fullName>
    </recommendedName>
</protein>
<name>A0ABR2ID81_9EUKA</name>
<feature type="compositionally biased region" description="Polar residues" evidence="1">
    <location>
        <begin position="117"/>
        <end position="148"/>
    </location>
</feature>
<dbReference type="Pfam" id="PF08238">
    <property type="entry name" value="Sel1"/>
    <property type="match status" value="15"/>
</dbReference>
<comment type="caution">
    <text evidence="3">The sequence shown here is derived from an EMBL/GenBank/DDBJ whole genome shotgun (WGS) entry which is preliminary data.</text>
</comment>
<sequence>MSFDPHYSVFLAGPNVEPQKLKSKYTLRSLGASSGMVLYVLLTDPKPNSSIPTNTRPLNGQTFLPRLNTSHSNKGPVLNKLSTPGAPSLRPQITSDLAPKPIPLIMQNKGLKSNQILANKPSDNIPNHPFLNSSVQRGHAQNLSSLKSQIPYPKPSNNNNNNNNNANNQIGNPTNENIKKNPSFDEDPNSSSELAPYLFKETDFDIIKTNHSFSIATEKSTGITYAIKKLKGQIQTEKLFKEFLNIFNAEAGCVLHIEGLIQNPPSIIYEYSSYGSLENILDAECIMESPDEWDSTAKMITLFGIAEGMRELHSKRIMHRNLKPSNIIFDDHLFPKIGDAGFTREYEHNPSYMAPEMLSGGPYKSKVDIFAYGMIVYQLISEKPPFEPSVSFHQIKKFILAGKRPKIPDNVPPNYSSLIENCWNQDPTVRPSFNSIVEMFVKGSLNFPDADLDAFKDFQNTFTPQYDPERAKVTPIQKSAKQGNSESQLTFSRYLMRGIGVVKNMKEGVKYLKMSADNGNDKAQFLFGRLLLRFDKQVDEATKYLLKSATSGNSHSKALLSYLQHGPSSTTVSSNASQTDITALLERAADLKKKDPQESFNCFKKAADLGNSKAQLQVALAYHNGQMGVTKDLTEANKYYKLAGDQGNAKALCNLAFNMQNGNGIAKDVKQANELFLKSSEKGYSTAQYNYGCNLMNGVGVDQNQKEANKYFKLAADNGHSQAMMTYATNLSKGIGIGKNLTEANKYIKLAIDADEKNVNALFLYANNLLNGNGIEKNPEEANKYYKKAADLGHSRSMFNYAFNLQKGIGFDHKDVVEANKYYKMSADLKYPVAQYNYAINLESGNGVDKDVAEANKYYKMAADLGNSNAQYSYAMNLIKGVGVQTNIDLANKYLKKSVDQKNHRAQYQYALHLQKGTGVEQDRKLANDLLKLSADQGNINAQFYYGYNLFNGNGIDKNPEEANKYYKMAADKGNSNSQCNLACSYLNGIGIAKDIEKANKYYKMSADSGNAVAQYNYGLHLMNGKGVEKNVKLGAVYLKKSADSGNSSAQYCMSFCFENGTGVAINKEMAEKYLKMSAAGGNKLAIQNLKHKNI</sequence>
<dbReference type="PANTHER" id="PTHR43628:SF1">
    <property type="entry name" value="CHITIN SYNTHASE REGULATORY FACTOR 2-RELATED"/>
    <property type="match status" value="1"/>
</dbReference>
<dbReference type="Pfam" id="PF07714">
    <property type="entry name" value="PK_Tyr_Ser-Thr"/>
    <property type="match status" value="1"/>
</dbReference>
<dbReference type="Proteomes" id="UP001470230">
    <property type="component" value="Unassembled WGS sequence"/>
</dbReference>
<dbReference type="Gene3D" id="1.10.510.10">
    <property type="entry name" value="Transferase(Phosphotransferase) domain 1"/>
    <property type="match status" value="1"/>
</dbReference>
<proteinExistence type="predicted"/>
<gene>
    <name evidence="3" type="ORF">M9Y10_012190</name>
</gene>
<dbReference type="SMART" id="SM00671">
    <property type="entry name" value="SEL1"/>
    <property type="match status" value="15"/>
</dbReference>
<reference evidence="3 4" key="1">
    <citation type="submission" date="2024-04" db="EMBL/GenBank/DDBJ databases">
        <title>Tritrichomonas musculus Genome.</title>
        <authorList>
            <person name="Alves-Ferreira E."/>
            <person name="Grigg M."/>
            <person name="Lorenzi H."/>
            <person name="Galac M."/>
        </authorList>
    </citation>
    <scope>NUCLEOTIDE SEQUENCE [LARGE SCALE GENOMIC DNA]</scope>
    <source>
        <strain evidence="3 4">EAF2021</strain>
    </source>
</reference>
<dbReference type="Gene3D" id="1.25.40.10">
    <property type="entry name" value="Tetratricopeptide repeat domain"/>
    <property type="match status" value="5"/>
</dbReference>
<dbReference type="PROSITE" id="PS50011">
    <property type="entry name" value="PROTEIN_KINASE_DOM"/>
    <property type="match status" value="1"/>
</dbReference>
<accession>A0ABR2ID81</accession>
<dbReference type="EMBL" id="JAPFFF010000018">
    <property type="protein sequence ID" value="KAK8860525.1"/>
    <property type="molecule type" value="Genomic_DNA"/>
</dbReference>
<keyword evidence="4" id="KW-1185">Reference proteome</keyword>
<feature type="compositionally biased region" description="Low complexity" evidence="1">
    <location>
        <begin position="157"/>
        <end position="168"/>
    </location>
</feature>
<dbReference type="InterPro" id="IPR011009">
    <property type="entry name" value="Kinase-like_dom_sf"/>
</dbReference>
<dbReference type="SUPFAM" id="SSF81901">
    <property type="entry name" value="HCP-like"/>
    <property type="match status" value="4"/>
</dbReference>
<dbReference type="InterPro" id="IPR052945">
    <property type="entry name" value="Mitotic_Regulator"/>
</dbReference>
<evidence type="ECO:0000313" key="4">
    <source>
        <dbReference type="Proteomes" id="UP001470230"/>
    </source>
</evidence>
<evidence type="ECO:0000256" key="1">
    <source>
        <dbReference type="SAM" id="MobiDB-lite"/>
    </source>
</evidence>
<feature type="domain" description="Protein kinase" evidence="2">
    <location>
        <begin position="192"/>
        <end position="441"/>
    </location>
</feature>
<dbReference type="InterPro" id="IPR006597">
    <property type="entry name" value="Sel1-like"/>
</dbReference>
<evidence type="ECO:0000259" key="2">
    <source>
        <dbReference type="PROSITE" id="PS50011"/>
    </source>
</evidence>
<organism evidence="3 4">
    <name type="scientific">Tritrichomonas musculus</name>
    <dbReference type="NCBI Taxonomy" id="1915356"/>
    <lineage>
        <taxon>Eukaryota</taxon>
        <taxon>Metamonada</taxon>
        <taxon>Parabasalia</taxon>
        <taxon>Tritrichomonadida</taxon>
        <taxon>Tritrichomonadidae</taxon>
        <taxon>Tritrichomonas</taxon>
    </lineage>
</organism>
<dbReference type="InterPro" id="IPR011990">
    <property type="entry name" value="TPR-like_helical_dom_sf"/>
</dbReference>
<dbReference type="InterPro" id="IPR001245">
    <property type="entry name" value="Ser-Thr/Tyr_kinase_cat_dom"/>
</dbReference>
<dbReference type="SMART" id="SM00220">
    <property type="entry name" value="S_TKc"/>
    <property type="match status" value="1"/>
</dbReference>
<dbReference type="SUPFAM" id="SSF56112">
    <property type="entry name" value="Protein kinase-like (PK-like)"/>
    <property type="match status" value="1"/>
</dbReference>
<dbReference type="InterPro" id="IPR000719">
    <property type="entry name" value="Prot_kinase_dom"/>
</dbReference>
<evidence type="ECO:0000313" key="3">
    <source>
        <dbReference type="EMBL" id="KAK8860525.1"/>
    </source>
</evidence>
<feature type="region of interest" description="Disordered" evidence="1">
    <location>
        <begin position="117"/>
        <end position="192"/>
    </location>
</feature>